<keyword evidence="10" id="KW-1185">Reference proteome</keyword>
<organism evidence="9 10">
    <name type="scientific">Lasallia pustulata</name>
    <dbReference type="NCBI Taxonomy" id="136370"/>
    <lineage>
        <taxon>Eukaryota</taxon>
        <taxon>Fungi</taxon>
        <taxon>Dikarya</taxon>
        <taxon>Ascomycota</taxon>
        <taxon>Pezizomycotina</taxon>
        <taxon>Lecanoromycetes</taxon>
        <taxon>OSLEUM clade</taxon>
        <taxon>Umbilicariomycetidae</taxon>
        <taxon>Umbilicariales</taxon>
        <taxon>Umbilicariaceae</taxon>
        <taxon>Lasallia</taxon>
    </lineage>
</organism>
<protein>
    <recommendedName>
        <fullName evidence="7">Small ribosomal subunit protein mS29</fullName>
    </recommendedName>
</protein>
<evidence type="ECO:0000313" key="9">
    <source>
        <dbReference type="EMBL" id="SLM35792.1"/>
    </source>
</evidence>
<dbReference type="PANTHER" id="PTHR12810:SF0">
    <property type="entry name" value="SMALL RIBOSOMAL SUBUNIT PROTEIN MS29"/>
    <property type="match status" value="1"/>
</dbReference>
<sequence>MGSPTCWRCLSRVTDHAPSYVRSHPLASLTAPFTTSAAHLARMQASATPTRGRPPQGAAPLRGKRTSYAPGRKRKKRDVNLTKGRPPAVGERKALRKRVVLSNVNALEVRDMQDLTAENMIDMRLRGQVIGIPGPVVDQLRALQAFKVSQGWALFRRPGMLVRRETVEYGRMIEDLSGESAGKVVRRVLVGERGSGKSIMVLQAMAMALLKGWIVINIPDGKNPPHHTVATINQN</sequence>
<evidence type="ECO:0000313" key="10">
    <source>
        <dbReference type="Proteomes" id="UP000192927"/>
    </source>
</evidence>
<evidence type="ECO:0000256" key="4">
    <source>
        <dbReference type="ARBA" id="ARBA00022980"/>
    </source>
</evidence>
<evidence type="ECO:0000256" key="1">
    <source>
        <dbReference type="ARBA" id="ARBA00004173"/>
    </source>
</evidence>
<evidence type="ECO:0000256" key="7">
    <source>
        <dbReference type="ARBA" id="ARBA00035140"/>
    </source>
</evidence>
<dbReference type="GO" id="GO:0003735">
    <property type="term" value="F:structural constituent of ribosome"/>
    <property type="evidence" value="ECO:0007669"/>
    <property type="project" value="TreeGrafter"/>
</dbReference>
<dbReference type="Pfam" id="PF10236">
    <property type="entry name" value="DAP3"/>
    <property type="match status" value="1"/>
</dbReference>
<evidence type="ECO:0000256" key="3">
    <source>
        <dbReference type="ARBA" id="ARBA00022946"/>
    </source>
</evidence>
<dbReference type="AlphaFoldDB" id="A0A1W5CYH7"/>
<accession>A0A1W5CYH7</accession>
<keyword evidence="4 9" id="KW-0689">Ribosomal protein</keyword>
<keyword evidence="6" id="KW-0687">Ribonucleoprotein</keyword>
<keyword evidence="3" id="KW-0809">Transit peptide</keyword>
<name>A0A1W5CYH7_9LECA</name>
<proteinExistence type="inferred from homology"/>
<comment type="subcellular location">
    <subcellularLocation>
        <location evidence="1">Mitochondrion</location>
    </subcellularLocation>
</comment>
<feature type="region of interest" description="Disordered" evidence="8">
    <location>
        <begin position="41"/>
        <end position="91"/>
    </location>
</feature>
<dbReference type="EMBL" id="FWEW01000809">
    <property type="protein sequence ID" value="SLM35792.1"/>
    <property type="molecule type" value="Genomic_DNA"/>
</dbReference>
<dbReference type="GO" id="GO:0005763">
    <property type="term" value="C:mitochondrial small ribosomal subunit"/>
    <property type="evidence" value="ECO:0007669"/>
    <property type="project" value="TreeGrafter"/>
</dbReference>
<evidence type="ECO:0000256" key="6">
    <source>
        <dbReference type="ARBA" id="ARBA00023274"/>
    </source>
</evidence>
<reference evidence="10" key="1">
    <citation type="submission" date="2017-03" db="EMBL/GenBank/DDBJ databases">
        <authorList>
            <person name="Sharma R."/>
            <person name="Thines M."/>
        </authorList>
    </citation>
    <scope>NUCLEOTIDE SEQUENCE [LARGE SCALE GENOMIC DNA]</scope>
</reference>
<evidence type="ECO:0000256" key="5">
    <source>
        <dbReference type="ARBA" id="ARBA00023128"/>
    </source>
</evidence>
<dbReference type="Proteomes" id="UP000192927">
    <property type="component" value="Unassembled WGS sequence"/>
</dbReference>
<keyword evidence="5" id="KW-0496">Mitochondrion</keyword>
<evidence type="ECO:0000256" key="8">
    <source>
        <dbReference type="SAM" id="MobiDB-lite"/>
    </source>
</evidence>
<dbReference type="InterPro" id="IPR019368">
    <property type="entry name" value="Ribosomal_mS29"/>
</dbReference>
<comment type="similarity">
    <text evidence="2">Belongs to the mitochondrion-specific ribosomal protein mS29 family.</text>
</comment>
<dbReference type="PANTHER" id="PTHR12810">
    <property type="entry name" value="MITOCHONDRIAL 28S RIBOSOMAL PROTEIN S29"/>
    <property type="match status" value="1"/>
</dbReference>
<evidence type="ECO:0000256" key="2">
    <source>
        <dbReference type="ARBA" id="ARBA00009863"/>
    </source>
</evidence>